<feature type="compositionally biased region" description="Polar residues" evidence="1">
    <location>
        <begin position="138"/>
        <end position="156"/>
    </location>
</feature>
<dbReference type="Proteomes" id="UP000242474">
    <property type="component" value="Unassembled WGS sequence"/>
</dbReference>
<sequence length="304" mass="35295">MSNSLSSSDNASKAAVQPSLNEDSEEQSIAKLLHALVGGQVKRDEEFRQWQAKQAEREEKRDMEQAKRDMEQAKRDEEFRQWQAKQAEREEKRDKEQAKRDEEFRRWQIEQSSILEKLLDINQRNADAKSAKVEPTTPIRQSRQETSGSASQYHQSQVVSGAAIHLSTPQKSIPKPSKLDDTEYIRLSKHYSNFSYDSTLPDVLGLLGSEWSESWSQICLESPINKILREYRNKCNGIQKEMTARKVSEDIYQQAFGFLAETVQEHAYKVQEESPVLHWYDSHMTSIKRSNDSSRRPDELYRHG</sequence>
<name>A0A2G5B3D3_COERN</name>
<evidence type="ECO:0000313" key="3">
    <source>
        <dbReference type="Proteomes" id="UP000242474"/>
    </source>
</evidence>
<feature type="region of interest" description="Disordered" evidence="1">
    <location>
        <begin position="126"/>
        <end position="156"/>
    </location>
</feature>
<dbReference type="OrthoDB" id="2747778at2759"/>
<evidence type="ECO:0000256" key="1">
    <source>
        <dbReference type="SAM" id="MobiDB-lite"/>
    </source>
</evidence>
<feature type="region of interest" description="Disordered" evidence="1">
    <location>
        <begin position="51"/>
        <end position="103"/>
    </location>
</feature>
<protein>
    <submittedName>
        <fullName evidence="2">Uncharacterized protein</fullName>
    </submittedName>
</protein>
<accession>A0A2G5B3D3</accession>
<proteinExistence type="predicted"/>
<dbReference type="AlphaFoldDB" id="A0A2G5B3D3"/>
<feature type="compositionally biased region" description="Low complexity" evidence="1">
    <location>
        <begin position="1"/>
        <end position="15"/>
    </location>
</feature>
<dbReference type="EMBL" id="KZ303534">
    <property type="protein sequence ID" value="PIA13532.1"/>
    <property type="molecule type" value="Genomic_DNA"/>
</dbReference>
<evidence type="ECO:0000313" key="2">
    <source>
        <dbReference type="EMBL" id="PIA13532.1"/>
    </source>
</evidence>
<feature type="region of interest" description="Disordered" evidence="1">
    <location>
        <begin position="1"/>
        <end position="27"/>
    </location>
</feature>
<keyword evidence="3" id="KW-1185">Reference proteome</keyword>
<gene>
    <name evidence="2" type="ORF">COEREDRAFT_17502</name>
</gene>
<reference evidence="2 3" key="1">
    <citation type="journal article" date="2015" name="Genome Biol. Evol.">
        <title>Phylogenomic analyses indicate that early fungi evolved digesting cell walls of algal ancestors of land plants.</title>
        <authorList>
            <person name="Chang Y."/>
            <person name="Wang S."/>
            <person name="Sekimoto S."/>
            <person name="Aerts A.L."/>
            <person name="Choi C."/>
            <person name="Clum A."/>
            <person name="LaButti K.M."/>
            <person name="Lindquist E.A."/>
            <person name="Yee Ngan C."/>
            <person name="Ohm R.A."/>
            <person name="Salamov A.A."/>
            <person name="Grigoriev I.V."/>
            <person name="Spatafora J.W."/>
            <person name="Berbee M.L."/>
        </authorList>
    </citation>
    <scope>NUCLEOTIDE SEQUENCE [LARGE SCALE GENOMIC DNA]</scope>
    <source>
        <strain evidence="2 3">NRRL 1564</strain>
    </source>
</reference>
<organism evidence="2 3">
    <name type="scientific">Coemansia reversa (strain ATCC 12441 / NRRL 1564)</name>
    <dbReference type="NCBI Taxonomy" id="763665"/>
    <lineage>
        <taxon>Eukaryota</taxon>
        <taxon>Fungi</taxon>
        <taxon>Fungi incertae sedis</taxon>
        <taxon>Zoopagomycota</taxon>
        <taxon>Kickxellomycotina</taxon>
        <taxon>Kickxellomycetes</taxon>
        <taxon>Kickxellales</taxon>
        <taxon>Kickxellaceae</taxon>
        <taxon>Coemansia</taxon>
    </lineage>
</organism>